<dbReference type="SFLD" id="SFLDS00003">
    <property type="entry name" value="Haloacid_Dehalogenase"/>
    <property type="match status" value="1"/>
</dbReference>
<dbReference type="InterPro" id="IPR023214">
    <property type="entry name" value="HAD_sf"/>
</dbReference>
<dbReference type="NCBIfam" id="TIGR00099">
    <property type="entry name" value="Cof-subfamily"/>
    <property type="match status" value="1"/>
</dbReference>
<name>A0A2V3WCU7_9BACI</name>
<dbReference type="GO" id="GO:0000287">
    <property type="term" value="F:magnesium ion binding"/>
    <property type="evidence" value="ECO:0007669"/>
    <property type="project" value="TreeGrafter"/>
</dbReference>
<dbReference type="NCBIfam" id="TIGR01484">
    <property type="entry name" value="HAD-SF-IIB"/>
    <property type="match status" value="1"/>
</dbReference>
<dbReference type="Pfam" id="PF08282">
    <property type="entry name" value="Hydrolase_3"/>
    <property type="match status" value="1"/>
</dbReference>
<dbReference type="SFLD" id="SFLDG01140">
    <property type="entry name" value="C2.B:_Phosphomannomutase_and_P"/>
    <property type="match status" value="1"/>
</dbReference>
<dbReference type="AlphaFoldDB" id="A0A2V3WCU7"/>
<comment type="caution">
    <text evidence="1">The sequence shown here is derived from an EMBL/GenBank/DDBJ whole genome shotgun (WGS) entry which is preliminary data.</text>
</comment>
<reference evidence="1 2" key="1">
    <citation type="submission" date="2018-05" db="EMBL/GenBank/DDBJ databases">
        <title>Genomic Encyclopedia of Type Strains, Phase IV (KMG-IV): sequencing the most valuable type-strain genomes for metagenomic binning, comparative biology and taxonomic classification.</title>
        <authorList>
            <person name="Goeker M."/>
        </authorList>
    </citation>
    <scope>NUCLEOTIDE SEQUENCE [LARGE SCALE GENOMIC DNA]</scope>
    <source>
        <strain evidence="1 2">DSM 22440</strain>
    </source>
</reference>
<dbReference type="InterPro" id="IPR000150">
    <property type="entry name" value="Cof"/>
</dbReference>
<dbReference type="PANTHER" id="PTHR10000">
    <property type="entry name" value="PHOSPHOSERINE PHOSPHATASE"/>
    <property type="match status" value="1"/>
</dbReference>
<dbReference type="Proteomes" id="UP000247922">
    <property type="component" value="Unassembled WGS sequence"/>
</dbReference>
<accession>A0A2V3WCU7</accession>
<protein>
    <recommendedName>
        <fullName evidence="3">Cof subfamily protein (Haloacid dehalogenase superfamily)/HAD superfamily hydrolase (TIGR01484 family)</fullName>
    </recommendedName>
</protein>
<evidence type="ECO:0000313" key="1">
    <source>
        <dbReference type="EMBL" id="PXW92142.1"/>
    </source>
</evidence>
<dbReference type="GO" id="GO:0005829">
    <property type="term" value="C:cytosol"/>
    <property type="evidence" value="ECO:0007669"/>
    <property type="project" value="TreeGrafter"/>
</dbReference>
<dbReference type="Gene3D" id="3.30.1240.10">
    <property type="match status" value="1"/>
</dbReference>
<keyword evidence="2" id="KW-1185">Reference proteome</keyword>
<organism evidence="1 2">
    <name type="scientific">Streptohalobacillus salinus</name>
    <dbReference type="NCBI Taxonomy" id="621096"/>
    <lineage>
        <taxon>Bacteria</taxon>
        <taxon>Bacillati</taxon>
        <taxon>Bacillota</taxon>
        <taxon>Bacilli</taxon>
        <taxon>Bacillales</taxon>
        <taxon>Bacillaceae</taxon>
        <taxon>Streptohalobacillus</taxon>
    </lineage>
</organism>
<dbReference type="SUPFAM" id="SSF56784">
    <property type="entry name" value="HAD-like"/>
    <property type="match status" value="1"/>
</dbReference>
<dbReference type="InterPro" id="IPR036412">
    <property type="entry name" value="HAD-like_sf"/>
</dbReference>
<proteinExistence type="predicted"/>
<dbReference type="PANTHER" id="PTHR10000:SF55">
    <property type="entry name" value="5-AMINO-6-(5-PHOSPHO-D-RIBITYLAMINO)URACIL PHOSPHATASE YCSE"/>
    <property type="match status" value="1"/>
</dbReference>
<evidence type="ECO:0008006" key="3">
    <source>
        <dbReference type="Google" id="ProtNLM"/>
    </source>
</evidence>
<sequence>MQLPKAIFLDMDGTLLNSENNLPVKNMEVIDRLREKGVKVFVATGRGQKEIFPRAPKGFALDGVISSNGMTGYMGEAKLFEHTLPHTLVEQVINLARQHQVYYELFPTSGEAYVEACDRDMLASEIVGDKPAGVQISEWSERLESLASGITWVNQLDDLGYSKFYTFSKDTAKISQWQAVLAELQKTEPFSTSQSSPYNVEIMVDQKNKATGIKDVLERLAIAPADILVMGDSFNDKPMFEYAGFSVAMKNAPEEMKALADDVTAYSNDEEGVYHYLTDKFLTETKDV</sequence>
<gene>
    <name evidence="1" type="ORF">DES38_103160</name>
</gene>
<dbReference type="InterPro" id="IPR006379">
    <property type="entry name" value="HAD-SF_hydro_IIB"/>
</dbReference>
<dbReference type="EMBL" id="QJJR01000003">
    <property type="protein sequence ID" value="PXW92142.1"/>
    <property type="molecule type" value="Genomic_DNA"/>
</dbReference>
<dbReference type="PROSITE" id="PS01229">
    <property type="entry name" value="COF_2"/>
    <property type="match status" value="1"/>
</dbReference>
<dbReference type="Gene3D" id="3.40.50.1000">
    <property type="entry name" value="HAD superfamily/HAD-like"/>
    <property type="match status" value="1"/>
</dbReference>
<dbReference type="PROSITE" id="PS01228">
    <property type="entry name" value="COF_1"/>
    <property type="match status" value="1"/>
</dbReference>
<dbReference type="RefSeq" id="WP_170114323.1">
    <property type="nucleotide sequence ID" value="NZ_QJJR01000003.1"/>
</dbReference>
<dbReference type="GO" id="GO:0016791">
    <property type="term" value="F:phosphatase activity"/>
    <property type="evidence" value="ECO:0007669"/>
    <property type="project" value="TreeGrafter"/>
</dbReference>
<evidence type="ECO:0000313" key="2">
    <source>
        <dbReference type="Proteomes" id="UP000247922"/>
    </source>
</evidence>